<dbReference type="EMBL" id="MASW01000002">
    <property type="protein sequence ID" value="PXY26965.1"/>
    <property type="molecule type" value="Genomic_DNA"/>
</dbReference>
<dbReference type="Pfam" id="PF02633">
    <property type="entry name" value="Creatininase"/>
    <property type="match status" value="1"/>
</dbReference>
<dbReference type="GO" id="GO:0046872">
    <property type="term" value="F:metal ion binding"/>
    <property type="evidence" value="ECO:0007669"/>
    <property type="project" value="UniProtKB-KW"/>
</dbReference>
<dbReference type="PANTHER" id="PTHR35005">
    <property type="entry name" value="3-DEHYDRO-SCYLLO-INOSOSE HYDROLASE"/>
    <property type="match status" value="1"/>
</dbReference>
<name>A0A2V4B1E5_9PSEU</name>
<protein>
    <submittedName>
        <fullName evidence="6">Mycofactocin system creatininase family protein</fullName>
    </submittedName>
</protein>
<comment type="caution">
    <text evidence="6">The sequence shown here is derived from an EMBL/GenBank/DDBJ whole genome shotgun (WGS) entry which is preliminary data.</text>
</comment>
<evidence type="ECO:0000256" key="3">
    <source>
        <dbReference type="ARBA" id="ARBA00022801"/>
    </source>
</evidence>
<dbReference type="SUPFAM" id="SSF102215">
    <property type="entry name" value="Creatininase"/>
    <property type="match status" value="1"/>
</dbReference>
<dbReference type="Gene3D" id="3.40.50.10310">
    <property type="entry name" value="Creatininase"/>
    <property type="match status" value="1"/>
</dbReference>
<dbReference type="InterPro" id="IPR024087">
    <property type="entry name" value="Creatininase-like_sf"/>
</dbReference>
<dbReference type="PANTHER" id="PTHR35005:SF1">
    <property type="entry name" value="2-AMINO-5-FORMYLAMINO-6-RIBOSYLAMINOPYRIMIDIN-4(3H)-ONE 5'-MONOPHOSPHATE DEFORMYLASE"/>
    <property type="match status" value="1"/>
</dbReference>
<keyword evidence="4" id="KW-0862">Zinc</keyword>
<comment type="similarity">
    <text evidence="5">Belongs to the creatininase superfamily.</text>
</comment>
<comment type="cofactor">
    <cofactor evidence="1">
        <name>Zn(2+)</name>
        <dbReference type="ChEBI" id="CHEBI:29105"/>
    </cofactor>
</comment>
<dbReference type="NCBIfam" id="TIGR03964">
    <property type="entry name" value="mycofact_creat"/>
    <property type="match status" value="1"/>
</dbReference>
<reference evidence="6 7" key="1">
    <citation type="submission" date="2016-07" db="EMBL/GenBank/DDBJ databases">
        <title>Draft genome sequence of Prauserella muralis DSM 45305, isolated from a mould-covered wall in an indoor environment.</title>
        <authorList>
            <person name="Ruckert C."/>
            <person name="Albersmeier A."/>
            <person name="Jiang C.-L."/>
            <person name="Jiang Y."/>
            <person name="Kalinowski J."/>
            <person name="Schneider O."/>
            <person name="Winkler A."/>
            <person name="Zotchev S.B."/>
        </authorList>
    </citation>
    <scope>NUCLEOTIDE SEQUENCE [LARGE SCALE GENOMIC DNA]</scope>
    <source>
        <strain evidence="6 7">DSM 45305</strain>
    </source>
</reference>
<evidence type="ECO:0000313" key="7">
    <source>
        <dbReference type="Proteomes" id="UP000249915"/>
    </source>
</evidence>
<keyword evidence="2" id="KW-0479">Metal-binding</keyword>
<evidence type="ECO:0000256" key="2">
    <source>
        <dbReference type="ARBA" id="ARBA00022723"/>
    </source>
</evidence>
<keyword evidence="7" id="KW-1185">Reference proteome</keyword>
<accession>A0A2V4B1E5</accession>
<organism evidence="6 7">
    <name type="scientific">Prauserella muralis</name>
    <dbReference type="NCBI Taxonomy" id="588067"/>
    <lineage>
        <taxon>Bacteria</taxon>
        <taxon>Bacillati</taxon>
        <taxon>Actinomycetota</taxon>
        <taxon>Actinomycetes</taxon>
        <taxon>Pseudonocardiales</taxon>
        <taxon>Pseudonocardiaceae</taxon>
        <taxon>Prauserella</taxon>
    </lineage>
</organism>
<dbReference type="GO" id="GO:0009231">
    <property type="term" value="P:riboflavin biosynthetic process"/>
    <property type="evidence" value="ECO:0007669"/>
    <property type="project" value="TreeGrafter"/>
</dbReference>
<dbReference type="AlphaFoldDB" id="A0A2V4B1E5"/>
<proteinExistence type="inferred from homology"/>
<gene>
    <name evidence="6" type="ORF">BAY60_10715</name>
</gene>
<dbReference type="GO" id="GO:0016811">
    <property type="term" value="F:hydrolase activity, acting on carbon-nitrogen (but not peptide) bonds, in linear amides"/>
    <property type="evidence" value="ECO:0007669"/>
    <property type="project" value="TreeGrafter"/>
</dbReference>
<keyword evidence="3" id="KW-0378">Hydrolase</keyword>
<dbReference type="OrthoDB" id="9801445at2"/>
<dbReference type="RefSeq" id="WP_112280965.1">
    <property type="nucleotide sequence ID" value="NZ_MASW01000002.1"/>
</dbReference>
<evidence type="ECO:0000256" key="4">
    <source>
        <dbReference type="ARBA" id="ARBA00022833"/>
    </source>
</evidence>
<dbReference type="InterPro" id="IPR003785">
    <property type="entry name" value="Creatininase/forma_Hydrolase"/>
</dbReference>
<evidence type="ECO:0000313" key="6">
    <source>
        <dbReference type="EMBL" id="PXY26965.1"/>
    </source>
</evidence>
<evidence type="ECO:0000256" key="1">
    <source>
        <dbReference type="ARBA" id="ARBA00001947"/>
    </source>
</evidence>
<dbReference type="Proteomes" id="UP000249915">
    <property type="component" value="Unassembled WGS sequence"/>
</dbReference>
<dbReference type="InterPro" id="IPR023871">
    <property type="entry name" value="MftE"/>
</dbReference>
<evidence type="ECO:0000256" key="5">
    <source>
        <dbReference type="ARBA" id="ARBA00024029"/>
    </source>
</evidence>
<sequence length="222" mass="22946">MTALGSRVWPGVGPSVLAVPLGATEQHGPHLPLDTDTTIAAELCRRLAGRVPDVLVAPALPYGSSGEHAGFPGTLSIGRSALEHVLVELVRSADHFAGVVLVNGHGGNLAVLRRAVRTLREEGRRVLAWSPSGRADDTHAGRTETSVLLRLRPADVRLEAAEPGVTTPLPDLLDRLVAGGVRAVSPNGVLGDPAGASAEEGEAVLAAWADALAAAVHDWLGR</sequence>